<dbReference type="InterPro" id="IPR009057">
    <property type="entry name" value="Homeodomain-like_sf"/>
</dbReference>
<dbReference type="InterPro" id="IPR046532">
    <property type="entry name" value="DUF6597"/>
</dbReference>
<feature type="domain" description="HTH araC/xylS-type" evidence="4">
    <location>
        <begin position="180"/>
        <end position="281"/>
    </location>
</feature>
<name>A0A7G9S3F8_9MICO</name>
<dbReference type="PROSITE" id="PS00041">
    <property type="entry name" value="HTH_ARAC_FAMILY_1"/>
    <property type="match status" value="1"/>
</dbReference>
<dbReference type="GO" id="GO:0003700">
    <property type="term" value="F:DNA-binding transcription factor activity"/>
    <property type="evidence" value="ECO:0007669"/>
    <property type="project" value="InterPro"/>
</dbReference>
<dbReference type="InterPro" id="IPR020449">
    <property type="entry name" value="Tscrpt_reg_AraC-type_HTH"/>
</dbReference>
<accession>A0A7G9S3F8</accession>
<dbReference type="AlphaFoldDB" id="A0A7G9S3F8"/>
<dbReference type="InterPro" id="IPR018062">
    <property type="entry name" value="HTH_AraC-typ_CS"/>
</dbReference>
<dbReference type="InterPro" id="IPR050204">
    <property type="entry name" value="AraC_XylS_family_regulators"/>
</dbReference>
<dbReference type="Proteomes" id="UP000515934">
    <property type="component" value="Chromosome"/>
</dbReference>
<dbReference type="Pfam" id="PF20240">
    <property type="entry name" value="DUF6597"/>
    <property type="match status" value="1"/>
</dbReference>
<dbReference type="KEGG" id="ldn:H9L06_08950"/>
<dbReference type="PANTHER" id="PTHR46796">
    <property type="entry name" value="HTH-TYPE TRANSCRIPTIONAL ACTIVATOR RHAS-RELATED"/>
    <property type="match status" value="1"/>
</dbReference>
<organism evidence="5 6">
    <name type="scientific">Leucobacter denitrificans</name>
    <dbReference type="NCBI Taxonomy" id="683042"/>
    <lineage>
        <taxon>Bacteria</taxon>
        <taxon>Bacillati</taxon>
        <taxon>Actinomycetota</taxon>
        <taxon>Actinomycetes</taxon>
        <taxon>Micrococcales</taxon>
        <taxon>Microbacteriaceae</taxon>
        <taxon>Leucobacter</taxon>
    </lineage>
</organism>
<keyword evidence="1" id="KW-0805">Transcription regulation</keyword>
<dbReference type="SMART" id="SM00342">
    <property type="entry name" value="HTH_ARAC"/>
    <property type="match status" value="1"/>
</dbReference>
<reference evidence="5 6" key="1">
    <citation type="submission" date="2020-08" db="EMBL/GenBank/DDBJ databases">
        <title>Genome sequence of Leucobacter denitrificans KACC 14055T.</title>
        <authorList>
            <person name="Hyun D.-W."/>
            <person name="Bae J.-W."/>
        </authorList>
    </citation>
    <scope>NUCLEOTIDE SEQUENCE [LARGE SCALE GENOMIC DNA]</scope>
    <source>
        <strain evidence="5 6">KACC 14055</strain>
    </source>
</reference>
<dbReference type="Pfam" id="PF12833">
    <property type="entry name" value="HTH_18"/>
    <property type="match status" value="1"/>
</dbReference>
<dbReference type="GO" id="GO:0043565">
    <property type="term" value="F:sequence-specific DNA binding"/>
    <property type="evidence" value="ECO:0007669"/>
    <property type="project" value="InterPro"/>
</dbReference>
<dbReference type="InterPro" id="IPR018060">
    <property type="entry name" value="HTH_AraC"/>
</dbReference>
<dbReference type="PRINTS" id="PR00032">
    <property type="entry name" value="HTHARAC"/>
</dbReference>
<dbReference type="PROSITE" id="PS01124">
    <property type="entry name" value="HTH_ARAC_FAMILY_2"/>
    <property type="match status" value="1"/>
</dbReference>
<proteinExistence type="predicted"/>
<evidence type="ECO:0000313" key="5">
    <source>
        <dbReference type="EMBL" id="QNN62383.1"/>
    </source>
</evidence>
<keyword evidence="6" id="KW-1185">Reference proteome</keyword>
<dbReference type="EMBL" id="CP060716">
    <property type="protein sequence ID" value="QNN62383.1"/>
    <property type="molecule type" value="Genomic_DNA"/>
</dbReference>
<dbReference type="Gene3D" id="1.10.10.60">
    <property type="entry name" value="Homeodomain-like"/>
    <property type="match status" value="1"/>
</dbReference>
<protein>
    <submittedName>
        <fullName evidence="5">AraC family transcriptional regulator</fullName>
    </submittedName>
</protein>
<evidence type="ECO:0000256" key="2">
    <source>
        <dbReference type="ARBA" id="ARBA00023125"/>
    </source>
</evidence>
<evidence type="ECO:0000313" key="6">
    <source>
        <dbReference type="Proteomes" id="UP000515934"/>
    </source>
</evidence>
<evidence type="ECO:0000256" key="3">
    <source>
        <dbReference type="ARBA" id="ARBA00023163"/>
    </source>
</evidence>
<gene>
    <name evidence="5" type="ORF">H9L06_08950</name>
</gene>
<dbReference type="PANTHER" id="PTHR46796:SF15">
    <property type="entry name" value="BLL1074 PROTEIN"/>
    <property type="match status" value="1"/>
</dbReference>
<dbReference type="RefSeq" id="WP_187554853.1">
    <property type="nucleotide sequence ID" value="NZ_CP060716.1"/>
</dbReference>
<evidence type="ECO:0000256" key="1">
    <source>
        <dbReference type="ARBA" id="ARBA00023015"/>
    </source>
</evidence>
<sequence>MSQSESSARGILYPSRLPEFHRLQAPESLAHAVRWFWIPVWDLPHGVQSRQEILPFPACNLVVESAGGASTGRVSFVGPPTRRSERVLEGQGWAVGALLRPAAAHALHAQLPSVRDTEVIVNAPDLLAKVVAAMDRNASSGLEDAGDPLNRAGQRELAAAALGAWIHNRVPAASARSATDKLANRMSELLLDASITRVDQLADRLGTSARTVQRIADQYFGLPPLSMIRRRRLQESAERLSADANLSLADLAAELGYSDHAHFTNDFTAVLGLTPTQYRGIESSPRKGSP</sequence>
<evidence type="ECO:0000259" key="4">
    <source>
        <dbReference type="PROSITE" id="PS01124"/>
    </source>
</evidence>
<keyword evidence="3" id="KW-0804">Transcription</keyword>
<keyword evidence="2" id="KW-0238">DNA-binding</keyword>
<dbReference type="SUPFAM" id="SSF46689">
    <property type="entry name" value="Homeodomain-like"/>
    <property type="match status" value="1"/>
</dbReference>